<sequence>MPLAACKTASYALTHLVVAMGVAYALTGSWKAALAIGLIEPAVQTVAYTFHEKGWAKWARAPAAGAVPACGRSRSAA</sequence>
<gene>
    <name evidence="2" type="ORF">E5163_08600</name>
</gene>
<reference evidence="2 3" key="1">
    <citation type="journal article" date="2017" name="Int. J. Syst. Evol. Microbiol.">
        <title>Marinicauda algicola sp. nov., isolated from a marine red alga Rhodosorus marinus.</title>
        <authorList>
            <person name="Jeong S.E."/>
            <person name="Jeon S.H."/>
            <person name="Chun B.H."/>
            <person name="Kim D.W."/>
            <person name="Jeon C.O."/>
        </authorList>
    </citation>
    <scope>NUCLEOTIDE SEQUENCE [LARGE SCALE GENOMIC DNA]</scope>
    <source>
        <strain evidence="2 3">JCM 31718</strain>
    </source>
</reference>
<comment type="caution">
    <text evidence="2">The sequence shown here is derived from an EMBL/GenBank/DDBJ whole genome shotgun (WGS) entry which is preliminary data.</text>
</comment>
<evidence type="ECO:0000313" key="3">
    <source>
        <dbReference type="Proteomes" id="UP000308054"/>
    </source>
</evidence>
<dbReference type="InterPro" id="IPR018638">
    <property type="entry name" value="DUF2061_membrane"/>
</dbReference>
<keyword evidence="3" id="KW-1185">Reference proteome</keyword>
<dbReference type="Proteomes" id="UP000308054">
    <property type="component" value="Unassembled WGS sequence"/>
</dbReference>
<dbReference type="AlphaFoldDB" id="A0A4S2H1U3"/>
<protein>
    <submittedName>
        <fullName evidence="2">DUF2061 domain-containing protein</fullName>
    </submittedName>
</protein>
<dbReference type="OrthoDB" id="9133582at2"/>
<evidence type="ECO:0000313" key="2">
    <source>
        <dbReference type="EMBL" id="TGY89383.1"/>
    </source>
</evidence>
<name>A0A4S2H1U3_9PROT</name>
<organism evidence="2 3">
    <name type="scientific">Marinicauda algicola</name>
    <dbReference type="NCBI Taxonomy" id="2029849"/>
    <lineage>
        <taxon>Bacteria</taxon>
        <taxon>Pseudomonadati</taxon>
        <taxon>Pseudomonadota</taxon>
        <taxon>Alphaproteobacteria</taxon>
        <taxon>Maricaulales</taxon>
        <taxon>Maricaulaceae</taxon>
        <taxon>Marinicauda</taxon>
    </lineage>
</organism>
<dbReference type="Pfam" id="PF09834">
    <property type="entry name" value="DUF2061"/>
    <property type="match status" value="1"/>
</dbReference>
<proteinExistence type="predicted"/>
<feature type="domain" description="DUF2061" evidence="1">
    <location>
        <begin position="6"/>
        <end position="56"/>
    </location>
</feature>
<accession>A0A4S2H1U3</accession>
<dbReference type="EMBL" id="SRXW01000002">
    <property type="protein sequence ID" value="TGY89383.1"/>
    <property type="molecule type" value="Genomic_DNA"/>
</dbReference>
<evidence type="ECO:0000259" key="1">
    <source>
        <dbReference type="Pfam" id="PF09834"/>
    </source>
</evidence>